<dbReference type="AlphaFoldDB" id="A0A518AM70"/>
<feature type="active site" evidence="8">
    <location>
        <position position="307"/>
    </location>
</feature>
<dbReference type="KEGG" id="amuc:Pan181_20160"/>
<dbReference type="InterPro" id="IPR016143">
    <property type="entry name" value="Citrate_synth-like_sm_a-sub"/>
</dbReference>
<dbReference type="UniPathway" id="UPA00223">
    <property type="reaction ID" value="UER00717"/>
</dbReference>
<accession>A0A518AM70</accession>
<dbReference type="NCBIfam" id="NF004126">
    <property type="entry name" value="PRK05614.1"/>
    <property type="match status" value="1"/>
</dbReference>
<dbReference type="PRINTS" id="PR00143">
    <property type="entry name" value="CITRTSNTHASE"/>
</dbReference>
<dbReference type="SUPFAM" id="SSF48256">
    <property type="entry name" value="Citrate synthase"/>
    <property type="match status" value="1"/>
</dbReference>
<dbReference type="Pfam" id="PF00285">
    <property type="entry name" value="Citrate_synt"/>
    <property type="match status" value="1"/>
</dbReference>
<dbReference type="Gene3D" id="1.10.230.10">
    <property type="entry name" value="Cytochrome P450-Terp, domain 2"/>
    <property type="match status" value="1"/>
</dbReference>
<evidence type="ECO:0000256" key="1">
    <source>
        <dbReference type="ARBA" id="ARBA00004751"/>
    </source>
</evidence>
<evidence type="ECO:0000256" key="6">
    <source>
        <dbReference type="NCBIfam" id="TIGR01798"/>
    </source>
</evidence>
<evidence type="ECO:0000313" key="12">
    <source>
        <dbReference type="Proteomes" id="UP000315750"/>
    </source>
</evidence>
<evidence type="ECO:0000256" key="8">
    <source>
        <dbReference type="PIRSR" id="PIRSR001369-1"/>
    </source>
</evidence>
<reference evidence="11 12" key="1">
    <citation type="submission" date="2019-02" db="EMBL/GenBank/DDBJ databases">
        <title>Deep-cultivation of Planctomycetes and their phenomic and genomic characterization uncovers novel biology.</title>
        <authorList>
            <person name="Wiegand S."/>
            <person name="Jogler M."/>
            <person name="Boedeker C."/>
            <person name="Pinto D."/>
            <person name="Vollmers J."/>
            <person name="Rivas-Marin E."/>
            <person name="Kohn T."/>
            <person name="Peeters S.H."/>
            <person name="Heuer A."/>
            <person name="Rast P."/>
            <person name="Oberbeckmann S."/>
            <person name="Bunk B."/>
            <person name="Jeske O."/>
            <person name="Meyerdierks A."/>
            <person name="Storesund J.E."/>
            <person name="Kallscheuer N."/>
            <person name="Luecker S."/>
            <person name="Lage O.M."/>
            <person name="Pohl T."/>
            <person name="Merkel B.J."/>
            <person name="Hornburger P."/>
            <person name="Mueller R.-W."/>
            <person name="Bruemmer F."/>
            <person name="Labrenz M."/>
            <person name="Spormann A.M."/>
            <person name="Op den Camp H."/>
            <person name="Overmann J."/>
            <person name="Amann R."/>
            <person name="Jetten M.S.M."/>
            <person name="Mascher T."/>
            <person name="Medema M.H."/>
            <person name="Devos D.P."/>
            <person name="Kaster A.-K."/>
            <person name="Ovreas L."/>
            <person name="Rohde M."/>
            <person name="Galperin M.Y."/>
            <person name="Jogler C."/>
        </authorList>
    </citation>
    <scope>NUCLEOTIDE SEQUENCE [LARGE SCALE GENOMIC DNA]</scope>
    <source>
        <strain evidence="11 12">Pan181</strain>
    </source>
</reference>
<dbReference type="CDD" id="cd06114">
    <property type="entry name" value="EcCS_like"/>
    <property type="match status" value="1"/>
</dbReference>
<gene>
    <name evidence="11" type="primary">gltA2</name>
    <name evidence="11" type="ORF">Pan181_20160</name>
</gene>
<dbReference type="PANTHER" id="PTHR42871">
    <property type="entry name" value="CITRATE SYNTHASE"/>
    <property type="match status" value="1"/>
</dbReference>
<dbReference type="InterPro" id="IPR010953">
    <property type="entry name" value="Citrate_synthase_typ-I"/>
</dbReference>
<dbReference type="PANTHER" id="PTHR42871:SF1">
    <property type="entry name" value="CITRATE SYNTHASE"/>
    <property type="match status" value="1"/>
</dbReference>
<evidence type="ECO:0000256" key="3">
    <source>
        <dbReference type="ARBA" id="ARBA00022532"/>
    </source>
</evidence>
<dbReference type="GO" id="GO:0036440">
    <property type="term" value="F:citrate synthase activity"/>
    <property type="evidence" value="ECO:0007669"/>
    <property type="project" value="UniProtKB-EC"/>
</dbReference>
<name>A0A518AM70_9BACT</name>
<dbReference type="GO" id="GO:0006099">
    <property type="term" value="P:tricarboxylic acid cycle"/>
    <property type="evidence" value="ECO:0007669"/>
    <property type="project" value="UniProtKB-UniRule"/>
</dbReference>
<evidence type="ECO:0000256" key="9">
    <source>
        <dbReference type="RuleBase" id="RU003370"/>
    </source>
</evidence>
<dbReference type="FunFam" id="1.10.230.10:FF:000002">
    <property type="entry name" value="Citrate synthase"/>
    <property type="match status" value="1"/>
</dbReference>
<keyword evidence="12" id="KW-1185">Reference proteome</keyword>
<comment type="pathway">
    <text evidence="1 9">Carbohydrate metabolism; tricarboxylic acid cycle; isocitrate from oxaloacetate: step 1/2.</text>
</comment>
<keyword evidence="4 7" id="KW-0808">Transferase</keyword>
<dbReference type="PIRSF" id="PIRSF001369">
    <property type="entry name" value="Citrate_synth"/>
    <property type="match status" value="1"/>
</dbReference>
<dbReference type="InterPro" id="IPR002020">
    <property type="entry name" value="Citrate_synthase"/>
</dbReference>
<keyword evidence="3 9" id="KW-0816">Tricarboxylic acid cycle</keyword>
<evidence type="ECO:0000256" key="10">
    <source>
        <dbReference type="RuleBase" id="RU003406"/>
    </source>
</evidence>
<dbReference type="NCBIfam" id="TIGR01798">
    <property type="entry name" value="cit_synth_I"/>
    <property type="match status" value="1"/>
</dbReference>
<dbReference type="InterPro" id="IPR024176">
    <property type="entry name" value="Citrate_synthase_bac-typ"/>
</dbReference>
<dbReference type="GO" id="GO:0005737">
    <property type="term" value="C:cytoplasm"/>
    <property type="evidence" value="ECO:0007669"/>
    <property type="project" value="InterPro"/>
</dbReference>
<dbReference type="InterPro" id="IPR019810">
    <property type="entry name" value="Citrate_synthase_AS"/>
</dbReference>
<comment type="catalytic activity">
    <reaction evidence="5 9">
        <text>oxaloacetate + acetyl-CoA + H2O = citrate + CoA + H(+)</text>
        <dbReference type="Rhea" id="RHEA:16845"/>
        <dbReference type="ChEBI" id="CHEBI:15377"/>
        <dbReference type="ChEBI" id="CHEBI:15378"/>
        <dbReference type="ChEBI" id="CHEBI:16452"/>
        <dbReference type="ChEBI" id="CHEBI:16947"/>
        <dbReference type="ChEBI" id="CHEBI:57287"/>
        <dbReference type="ChEBI" id="CHEBI:57288"/>
        <dbReference type="EC" id="2.3.3.16"/>
    </reaction>
</comment>
<organism evidence="11 12">
    <name type="scientific">Aeoliella mucimassa</name>
    <dbReference type="NCBI Taxonomy" id="2527972"/>
    <lineage>
        <taxon>Bacteria</taxon>
        <taxon>Pseudomonadati</taxon>
        <taxon>Planctomycetota</taxon>
        <taxon>Planctomycetia</taxon>
        <taxon>Pirellulales</taxon>
        <taxon>Lacipirellulaceae</taxon>
        <taxon>Aeoliella</taxon>
    </lineage>
</organism>
<sequence length="433" mass="48701">MANHPDKAELRLGDKSIELPVLVGTEDEVAVNIGHLRDETGVITLDEGYRNTGSVRSDITFINGEEGILRYRGIPIEQIAEKSTFVETAMLLIYGELPTSDHFDHFRHLLSEHQTIHEGMRNSFLGFPPSGHPMAILSSMINTLSCYNEDVLAMEEDDSFENAAARLISKIRTVAAYAYKTSIGQPWMYPEPESSYCRNFLHLMFSLPTKHYEPNPDVLRALSLFLILHADHEQNCSTSTVRMVASAGANLFASCAAGVCALWGPLHGGANVAVIEQLQRIHASGESIDSLIERVKQKKEKLFGFGHGVYKSYDPRAQILRKQAAKVLASLGRKDPLLDIAQRLEEIALKDNYFVERNLYPNVDFYSGIVLRALGIPTDMFTVMFAIGRMPGWIANWKEVHDSKSRIYRPRQVYTGPAQRDYVDLKDRVDDKR</sequence>
<feature type="active site" evidence="8">
    <location>
        <position position="364"/>
    </location>
</feature>
<evidence type="ECO:0000313" key="11">
    <source>
        <dbReference type="EMBL" id="QDU55819.1"/>
    </source>
</evidence>
<comment type="similarity">
    <text evidence="2 7 10">Belongs to the citrate synthase family.</text>
</comment>
<dbReference type="Gene3D" id="2.20.28.60">
    <property type="match status" value="1"/>
</dbReference>
<dbReference type="InterPro" id="IPR016142">
    <property type="entry name" value="Citrate_synth-like_lrg_a-sub"/>
</dbReference>
<dbReference type="Gene3D" id="1.10.580.10">
    <property type="entry name" value="Citrate Synthase, domain 1"/>
    <property type="match status" value="1"/>
</dbReference>
<evidence type="ECO:0000256" key="5">
    <source>
        <dbReference type="ARBA" id="ARBA00049288"/>
    </source>
</evidence>
<dbReference type="EMBL" id="CP036278">
    <property type="protein sequence ID" value="QDU55819.1"/>
    <property type="molecule type" value="Genomic_DNA"/>
</dbReference>
<evidence type="ECO:0000256" key="7">
    <source>
        <dbReference type="PIRNR" id="PIRNR001369"/>
    </source>
</evidence>
<keyword evidence="11" id="KW-0012">Acyltransferase</keyword>
<protein>
    <recommendedName>
        <fullName evidence="6 7">Citrate synthase</fullName>
    </recommendedName>
</protein>
<dbReference type="PROSITE" id="PS00480">
    <property type="entry name" value="CITRATE_SYNTHASE"/>
    <property type="match status" value="1"/>
</dbReference>
<dbReference type="InterPro" id="IPR036969">
    <property type="entry name" value="Citrate_synthase_sf"/>
</dbReference>
<proteinExistence type="inferred from homology"/>
<evidence type="ECO:0000256" key="4">
    <source>
        <dbReference type="ARBA" id="ARBA00022679"/>
    </source>
</evidence>
<dbReference type="RefSeq" id="WP_145246624.1">
    <property type="nucleotide sequence ID" value="NZ_CP036278.1"/>
</dbReference>
<dbReference type="OrthoDB" id="9800864at2"/>
<evidence type="ECO:0000256" key="2">
    <source>
        <dbReference type="ARBA" id="ARBA00010566"/>
    </source>
</evidence>
<dbReference type="Proteomes" id="UP000315750">
    <property type="component" value="Chromosome"/>
</dbReference>